<dbReference type="EMBL" id="VDFV01000003">
    <property type="protein sequence ID" value="TNC73895.1"/>
    <property type="molecule type" value="Genomic_DNA"/>
</dbReference>
<name>A0A5C4NJ51_9RHOB</name>
<evidence type="ECO:0000313" key="2">
    <source>
        <dbReference type="EMBL" id="TNC73895.1"/>
    </source>
</evidence>
<dbReference type="CDD" id="cd03801">
    <property type="entry name" value="GT4_PimA-like"/>
    <property type="match status" value="1"/>
</dbReference>
<reference evidence="2 3" key="1">
    <citation type="submission" date="2019-06" db="EMBL/GenBank/DDBJ databases">
        <authorList>
            <person name="Jiang L."/>
        </authorList>
    </citation>
    <scope>NUCLEOTIDE SEQUENCE [LARGE SCALE GENOMIC DNA]</scope>
    <source>
        <strain evidence="2 3">YIM 48858</strain>
    </source>
</reference>
<protein>
    <submittedName>
        <fullName evidence="2">Glycosyltransferase family 4 protein</fullName>
    </submittedName>
</protein>
<gene>
    <name evidence="2" type="ORF">FHG71_05125</name>
</gene>
<dbReference type="Proteomes" id="UP000305709">
    <property type="component" value="Unassembled WGS sequence"/>
</dbReference>
<dbReference type="PANTHER" id="PTHR45947">
    <property type="entry name" value="SULFOQUINOVOSYL TRANSFERASE SQD2"/>
    <property type="match status" value="1"/>
</dbReference>
<sequence>MKDPAQVEVIAPNFKKRLSGVTSTVFRLVPVQARGMGVVVTGPVLPEDLPQIRLRDLLTMPRRGPRGPRVWHARRNVEMLGGLALRALGKDLRLVFTSASQRHHTGFTKWLIRRMDAVVSTSAKTAAYLERPSVVVHHGIDTEAFRPAPDRAALRATMGLPPGPLVGCFGRIRAQKGTDLFVDALIAFLRERPDGGGIVLGRATAEHREFQRGLEERIAAAGLSDRLRFMGEVPVGEIARWYQALDLFVAPQRWEGFGVTPIEAMACGVPVVATRVGAFEEQVVAGETGLLIPPDDGPAMATAVREALGDPARLARWSEAARAHVVANFRIEDEAARLNVLYREMLAR</sequence>
<comment type="caution">
    <text evidence="2">The sequence shown here is derived from an EMBL/GenBank/DDBJ whole genome shotgun (WGS) entry which is preliminary data.</text>
</comment>
<dbReference type="Pfam" id="PF00534">
    <property type="entry name" value="Glycos_transf_1"/>
    <property type="match status" value="1"/>
</dbReference>
<proteinExistence type="predicted"/>
<dbReference type="OrthoDB" id="5490290at2"/>
<dbReference type="SUPFAM" id="SSF53756">
    <property type="entry name" value="UDP-Glycosyltransferase/glycogen phosphorylase"/>
    <property type="match status" value="1"/>
</dbReference>
<feature type="domain" description="Glycosyl transferase family 1" evidence="1">
    <location>
        <begin position="164"/>
        <end position="323"/>
    </location>
</feature>
<dbReference type="Gene3D" id="3.40.50.2000">
    <property type="entry name" value="Glycogen Phosphorylase B"/>
    <property type="match status" value="2"/>
</dbReference>
<dbReference type="InterPro" id="IPR050194">
    <property type="entry name" value="Glycosyltransferase_grp1"/>
</dbReference>
<evidence type="ECO:0000259" key="1">
    <source>
        <dbReference type="Pfam" id="PF00534"/>
    </source>
</evidence>
<dbReference type="InterPro" id="IPR001296">
    <property type="entry name" value="Glyco_trans_1"/>
</dbReference>
<organism evidence="2 3">
    <name type="scientific">Rubellimicrobium roseum</name>
    <dbReference type="NCBI Taxonomy" id="687525"/>
    <lineage>
        <taxon>Bacteria</taxon>
        <taxon>Pseudomonadati</taxon>
        <taxon>Pseudomonadota</taxon>
        <taxon>Alphaproteobacteria</taxon>
        <taxon>Rhodobacterales</taxon>
        <taxon>Roseobacteraceae</taxon>
        <taxon>Rubellimicrobium</taxon>
    </lineage>
</organism>
<accession>A0A5C4NJ51</accession>
<dbReference type="PANTHER" id="PTHR45947:SF3">
    <property type="entry name" value="SULFOQUINOVOSYL TRANSFERASE SQD2"/>
    <property type="match status" value="1"/>
</dbReference>
<dbReference type="GO" id="GO:0016758">
    <property type="term" value="F:hexosyltransferase activity"/>
    <property type="evidence" value="ECO:0007669"/>
    <property type="project" value="TreeGrafter"/>
</dbReference>
<keyword evidence="3" id="KW-1185">Reference proteome</keyword>
<dbReference type="AlphaFoldDB" id="A0A5C4NJ51"/>
<keyword evidence="2" id="KW-0808">Transferase</keyword>
<evidence type="ECO:0000313" key="3">
    <source>
        <dbReference type="Proteomes" id="UP000305709"/>
    </source>
</evidence>